<keyword evidence="13" id="KW-1185">Reference proteome</keyword>
<keyword evidence="8" id="KW-0539">Nucleus</keyword>
<feature type="region of interest" description="Disordered" evidence="9">
    <location>
        <begin position="797"/>
        <end position="830"/>
    </location>
</feature>
<dbReference type="FunFam" id="2.40.330.10:FF:000006">
    <property type="entry name" value="B3 domain-containing transcription repressor VAL1"/>
    <property type="match status" value="1"/>
</dbReference>
<dbReference type="Pfam" id="PF02362">
    <property type="entry name" value="B3"/>
    <property type="match status" value="1"/>
</dbReference>
<dbReference type="InterPro" id="IPR011124">
    <property type="entry name" value="Znf_CW"/>
</dbReference>
<keyword evidence="4" id="KW-0862">Zinc</keyword>
<protein>
    <submittedName>
        <fullName evidence="12">Uncharacterized protein</fullName>
    </submittedName>
</protein>
<evidence type="ECO:0000256" key="9">
    <source>
        <dbReference type="SAM" id="MobiDB-lite"/>
    </source>
</evidence>
<dbReference type="GO" id="GO:0008270">
    <property type="term" value="F:zinc ion binding"/>
    <property type="evidence" value="ECO:0007669"/>
    <property type="project" value="UniProtKB-KW"/>
</dbReference>
<comment type="caution">
    <text evidence="12">The sequence shown here is derived from an EMBL/GenBank/DDBJ whole genome shotgun (WGS) entry which is preliminary data.</text>
</comment>
<keyword evidence="3" id="KW-0863">Zinc-finger</keyword>
<dbReference type="Proteomes" id="UP000636800">
    <property type="component" value="Chromosome 6"/>
</dbReference>
<feature type="region of interest" description="Disordered" evidence="9">
    <location>
        <begin position="893"/>
        <end position="934"/>
    </location>
</feature>
<dbReference type="GO" id="GO:0003677">
    <property type="term" value="F:DNA binding"/>
    <property type="evidence" value="ECO:0007669"/>
    <property type="project" value="UniProtKB-KW"/>
</dbReference>
<evidence type="ECO:0000313" key="13">
    <source>
        <dbReference type="Proteomes" id="UP000636800"/>
    </source>
</evidence>
<dbReference type="SMART" id="SM01019">
    <property type="entry name" value="B3"/>
    <property type="match status" value="1"/>
</dbReference>
<dbReference type="AlphaFoldDB" id="A0A835UV57"/>
<dbReference type="SUPFAM" id="SSF101936">
    <property type="entry name" value="DNA-binding pseudobarrel domain"/>
    <property type="match status" value="1"/>
</dbReference>
<dbReference type="Gene3D" id="2.40.330.10">
    <property type="entry name" value="DNA-binding pseudobarrel domain"/>
    <property type="match status" value="1"/>
</dbReference>
<evidence type="ECO:0000259" key="10">
    <source>
        <dbReference type="PROSITE" id="PS50863"/>
    </source>
</evidence>
<feature type="compositionally biased region" description="Basic and acidic residues" evidence="9">
    <location>
        <begin position="809"/>
        <end position="821"/>
    </location>
</feature>
<feature type="domain" description="CW-type" evidence="11">
    <location>
        <begin position="642"/>
        <end position="692"/>
    </location>
</feature>
<feature type="compositionally biased region" description="Polar residues" evidence="9">
    <location>
        <begin position="893"/>
        <end position="906"/>
    </location>
</feature>
<dbReference type="GO" id="GO:0005634">
    <property type="term" value="C:nucleus"/>
    <property type="evidence" value="ECO:0007669"/>
    <property type="project" value="UniProtKB-SubCell"/>
</dbReference>
<dbReference type="PROSITE" id="PS51050">
    <property type="entry name" value="ZF_CW"/>
    <property type="match status" value="1"/>
</dbReference>
<dbReference type="EMBL" id="JADCNL010000006">
    <property type="protein sequence ID" value="KAG0476994.1"/>
    <property type="molecule type" value="Genomic_DNA"/>
</dbReference>
<dbReference type="PANTHER" id="PTHR46245:SF2">
    <property type="entry name" value="B3 DOMAIN-CONTAINING TRANSCRIPTION REPRESSOR VAL2"/>
    <property type="match status" value="1"/>
</dbReference>
<evidence type="ECO:0000256" key="6">
    <source>
        <dbReference type="ARBA" id="ARBA00023125"/>
    </source>
</evidence>
<evidence type="ECO:0000313" key="12">
    <source>
        <dbReference type="EMBL" id="KAG0476994.1"/>
    </source>
</evidence>
<accession>A0A835UV57</accession>
<dbReference type="InterPro" id="IPR015300">
    <property type="entry name" value="DNA-bd_pseudobarrel_sf"/>
</dbReference>
<proteinExistence type="predicted"/>
<dbReference type="GO" id="GO:0006355">
    <property type="term" value="P:regulation of DNA-templated transcription"/>
    <property type="evidence" value="ECO:0007669"/>
    <property type="project" value="UniProtKB-ARBA"/>
</dbReference>
<evidence type="ECO:0000256" key="1">
    <source>
        <dbReference type="ARBA" id="ARBA00004123"/>
    </source>
</evidence>
<dbReference type="Pfam" id="PF07496">
    <property type="entry name" value="zf-CW"/>
    <property type="match status" value="1"/>
</dbReference>
<dbReference type="CDD" id="cd10017">
    <property type="entry name" value="B3_DNA"/>
    <property type="match status" value="1"/>
</dbReference>
<keyword evidence="5" id="KW-0805">Transcription regulation</keyword>
<comment type="subcellular location">
    <subcellularLocation>
        <location evidence="1">Nucleus</location>
    </subcellularLocation>
</comment>
<sequence length="934" mass="102217">MAVRFAGPTVPLEVRSWELGKPMKRCMNAGCDVVGAEGGGWRNGWLLRSGGYATLCEQCGLAYEQLVFFVTNFTKKNRAGENVLSVASACIVDALLQNLFLNYLMSNPLDVTNSQIPGESLPDIFPQSSQRSVALSARCSANEKMNDLGISLTDGSYGLATSSFDHTLTDDGTAKCNVMKLGRNTEVHGCDTFFLSQRENTNGFFSHVRQEQVALHLRELGRQGYSGRDQGCIKLSQNVCQSNSKDALKDDSSNAIAAGHLSKSLSSSNLNAFEACSYAGIQKFSLSHRVAVVDAKDQNKALAAFQHVQRPRQVLPKLPKANHGAGFDVAKELAPQMRVARPPAEGRGRNQLLPRYWPRITDKELQQISGDSNSTIVPLFEKVLSASDAGRIGRLVLPKACAEAYFPPISQPEGLPLKIQDANGKEWHFQFRFWPNNNSRMYVLEGVTPCIQSLQLQAGDTVTFSRMDPEGKLVMGFRKATNTAPLQESQISTMANGAFGNEAIYTGVNNLSIVNGYSGLIQTLKGTGTSQLSHFSEKLNCTDGDISCMKTDMHGSWINEGLLQPLLVLDKRSRSIGSKSKRLLMDNDDAMELQLTWEEAQDLLRPPPRVKPSVVIIEDQEFEEYEEPPVLGKRTFFTAQPSGGLDQWIQCDDCLKWRRIPGEVLPPSKWACVDNNWDPKRSSCAVTDELAPSELQALLLQHAEIKRQRMTSSKASSSEAEPTGIGALSSAAVLGQMGNQNPSTVATTTRHPRHRPGCTCIVCIQPPSGKGPKHSPNCTCNVCMTVKRRFKTLMMRKKKRQFEREEADTDKRSEWVSKEELDGSGSSLPREELVESLDASKGHIDLNRQPQRDAGQQAAGTSTSSQLSMTSLIQIAGHPLENYLKQNKLTSLTASEHQVSSSSATVPQVLMESDSGGDDEHCGSEKIVSSAAAA</sequence>
<dbReference type="Gene3D" id="3.30.40.100">
    <property type="match status" value="1"/>
</dbReference>
<dbReference type="InterPro" id="IPR003340">
    <property type="entry name" value="B3_DNA-bd"/>
</dbReference>
<evidence type="ECO:0000256" key="4">
    <source>
        <dbReference type="ARBA" id="ARBA00022833"/>
    </source>
</evidence>
<gene>
    <name evidence="12" type="ORF">HPP92_013835</name>
</gene>
<name>A0A835UV57_VANPL</name>
<feature type="domain" description="TF-B3" evidence="10">
    <location>
        <begin position="380"/>
        <end position="481"/>
    </location>
</feature>
<dbReference type="PROSITE" id="PS50863">
    <property type="entry name" value="B3"/>
    <property type="match status" value="1"/>
</dbReference>
<organism evidence="12 13">
    <name type="scientific">Vanilla planifolia</name>
    <name type="common">Vanilla</name>
    <dbReference type="NCBI Taxonomy" id="51239"/>
    <lineage>
        <taxon>Eukaryota</taxon>
        <taxon>Viridiplantae</taxon>
        <taxon>Streptophyta</taxon>
        <taxon>Embryophyta</taxon>
        <taxon>Tracheophyta</taxon>
        <taxon>Spermatophyta</taxon>
        <taxon>Magnoliopsida</taxon>
        <taxon>Liliopsida</taxon>
        <taxon>Asparagales</taxon>
        <taxon>Orchidaceae</taxon>
        <taxon>Vanilloideae</taxon>
        <taxon>Vanilleae</taxon>
        <taxon>Vanilla</taxon>
    </lineage>
</organism>
<dbReference type="PANTHER" id="PTHR46245">
    <property type="entry name" value="B3 DOMAIN-CONTAINING PROTEIN OS07G0563300"/>
    <property type="match status" value="1"/>
</dbReference>
<evidence type="ECO:0000259" key="11">
    <source>
        <dbReference type="PROSITE" id="PS51050"/>
    </source>
</evidence>
<evidence type="ECO:0000256" key="3">
    <source>
        <dbReference type="ARBA" id="ARBA00022771"/>
    </source>
</evidence>
<evidence type="ECO:0000256" key="7">
    <source>
        <dbReference type="ARBA" id="ARBA00023163"/>
    </source>
</evidence>
<dbReference type="OrthoDB" id="7769065at2759"/>
<keyword evidence="7" id="KW-0804">Transcription</keyword>
<reference evidence="12 13" key="1">
    <citation type="journal article" date="2020" name="Nat. Food">
        <title>A phased Vanilla planifolia genome enables genetic improvement of flavour and production.</title>
        <authorList>
            <person name="Hasing T."/>
            <person name="Tang H."/>
            <person name="Brym M."/>
            <person name="Khazi F."/>
            <person name="Huang T."/>
            <person name="Chambers A.H."/>
        </authorList>
    </citation>
    <scope>NUCLEOTIDE SEQUENCE [LARGE SCALE GENOMIC DNA]</scope>
    <source>
        <tissue evidence="12">Leaf</tissue>
    </source>
</reference>
<evidence type="ECO:0000256" key="5">
    <source>
        <dbReference type="ARBA" id="ARBA00023015"/>
    </source>
</evidence>
<keyword evidence="6" id="KW-0238">DNA-binding</keyword>
<evidence type="ECO:0000256" key="2">
    <source>
        <dbReference type="ARBA" id="ARBA00022723"/>
    </source>
</evidence>
<keyword evidence="2" id="KW-0479">Metal-binding</keyword>
<evidence type="ECO:0000256" key="8">
    <source>
        <dbReference type="ARBA" id="ARBA00023242"/>
    </source>
</evidence>